<evidence type="ECO:0000256" key="2">
    <source>
        <dbReference type="ARBA" id="ARBA00022556"/>
    </source>
</evidence>
<keyword evidence="2" id="KW-0441">Lipid A biosynthesis</keyword>
<keyword evidence="7" id="KW-1185">Reference proteome</keyword>
<dbReference type="RefSeq" id="WP_135997389.1">
    <property type="nucleotide sequence ID" value="NZ_CP071057.1"/>
</dbReference>
<reference evidence="6 7" key="1">
    <citation type="journal article" date="2017" name="Int. J. Syst. Evol. Microbiol.">
        <title>Marinicauda algicola sp. nov., isolated from a marine red alga Rhodosorus marinus.</title>
        <authorList>
            <person name="Jeong S.E."/>
            <person name="Jeon S.H."/>
            <person name="Chun B.H."/>
            <person name="Kim D.W."/>
            <person name="Jeon C.O."/>
        </authorList>
    </citation>
    <scope>NUCLEOTIDE SEQUENCE [LARGE SCALE GENOMIC DNA]</scope>
    <source>
        <strain evidence="6 7">JCM 31718</strain>
    </source>
</reference>
<dbReference type="SUPFAM" id="SSF51161">
    <property type="entry name" value="Trimeric LpxA-like enzymes"/>
    <property type="match status" value="1"/>
</dbReference>
<comment type="caution">
    <text evidence="6">The sequence shown here is derived from an EMBL/GenBank/DDBJ whole genome shotgun (WGS) entry which is preliminary data.</text>
</comment>
<dbReference type="Proteomes" id="UP000308054">
    <property type="component" value="Unassembled WGS sequence"/>
</dbReference>
<dbReference type="InterPro" id="IPR007691">
    <property type="entry name" value="LpxD"/>
</dbReference>
<dbReference type="NCBIfam" id="NF002060">
    <property type="entry name" value="PRK00892.1"/>
    <property type="match status" value="1"/>
</dbReference>
<sequence length="344" mass="35449">MAADPRFYDALGPVSAAEIAEIVTGEVIGEPREVHAIAAPAQARPGDLFFLSDPRDADHVGGEGAIVLVSDRDAARRLAERGHTAILTPGPKVGLAKAAARLVRPRPHIGEALISPEAVIDPAACLSPGCIVGPGARIAPGAQIGAGAVIGPGVEIGQDTRIGARAVVSFALVGARVEIGSGAVVGETGFGLAYERGEMLTLPHVGRVLIEDEVTLGANVTVDRGMFEDTRLNRGCRIDNLSHIAHNVEVGEFTVMAAFAGISGSVRLGRGVQCGGRTGVADHLSIGDGARLAADSAVMRDVPAGETWAGSPAQPIREFMREIAWLRRESARSRKRGEGGGSGA</sequence>
<dbReference type="Pfam" id="PF00132">
    <property type="entry name" value="Hexapep"/>
    <property type="match status" value="1"/>
</dbReference>
<dbReference type="Gene3D" id="3.40.1390.10">
    <property type="entry name" value="MurE/MurF, N-terminal domain"/>
    <property type="match status" value="1"/>
</dbReference>
<evidence type="ECO:0000313" key="6">
    <source>
        <dbReference type="EMBL" id="TGY87415.1"/>
    </source>
</evidence>
<evidence type="ECO:0000313" key="7">
    <source>
        <dbReference type="Proteomes" id="UP000308054"/>
    </source>
</evidence>
<dbReference type="GO" id="GO:0103118">
    <property type="term" value="F:UDP-3-O-[(3R)-3-hydroxyacyl]-glucosamine N-acyltransferase activity"/>
    <property type="evidence" value="ECO:0007669"/>
    <property type="project" value="UniProtKB-EC"/>
</dbReference>
<dbReference type="Gene3D" id="2.160.10.10">
    <property type="entry name" value="Hexapeptide repeat proteins"/>
    <property type="match status" value="1"/>
</dbReference>
<dbReference type="EMBL" id="SRXW01000006">
    <property type="protein sequence ID" value="TGY87415.1"/>
    <property type="molecule type" value="Genomic_DNA"/>
</dbReference>
<dbReference type="PANTHER" id="PTHR43378">
    <property type="entry name" value="UDP-3-O-ACYLGLUCOSAMINE N-ACYLTRANSFERASE"/>
    <property type="match status" value="1"/>
</dbReference>
<accession>A0A4S2GWG7</accession>
<evidence type="ECO:0000256" key="5">
    <source>
        <dbReference type="ARBA" id="ARBA00023315"/>
    </source>
</evidence>
<keyword evidence="3 6" id="KW-0808">Transferase</keyword>
<dbReference type="InterPro" id="IPR011004">
    <property type="entry name" value="Trimer_LpxA-like_sf"/>
</dbReference>
<dbReference type="OrthoDB" id="9784739at2"/>
<dbReference type="GO" id="GO:0009245">
    <property type="term" value="P:lipid A biosynthetic process"/>
    <property type="evidence" value="ECO:0007669"/>
    <property type="project" value="UniProtKB-KW"/>
</dbReference>
<evidence type="ECO:0000256" key="4">
    <source>
        <dbReference type="ARBA" id="ARBA00023098"/>
    </source>
</evidence>
<dbReference type="GO" id="GO:0016410">
    <property type="term" value="F:N-acyltransferase activity"/>
    <property type="evidence" value="ECO:0007669"/>
    <property type="project" value="InterPro"/>
</dbReference>
<dbReference type="InterPro" id="IPR001451">
    <property type="entry name" value="Hexapep"/>
</dbReference>
<name>A0A4S2GWG7_9PROT</name>
<dbReference type="CDD" id="cd03352">
    <property type="entry name" value="LbH_LpxD"/>
    <property type="match status" value="1"/>
</dbReference>
<dbReference type="NCBIfam" id="TIGR01853">
    <property type="entry name" value="lipid_A_lpxD"/>
    <property type="match status" value="1"/>
</dbReference>
<organism evidence="6 7">
    <name type="scientific">Marinicauda algicola</name>
    <dbReference type="NCBI Taxonomy" id="2029849"/>
    <lineage>
        <taxon>Bacteria</taxon>
        <taxon>Pseudomonadati</taxon>
        <taxon>Pseudomonadota</taxon>
        <taxon>Alphaproteobacteria</taxon>
        <taxon>Maricaulales</taxon>
        <taxon>Maricaulaceae</taxon>
        <taxon>Marinicauda</taxon>
    </lineage>
</organism>
<dbReference type="AlphaFoldDB" id="A0A4S2GWG7"/>
<proteinExistence type="predicted"/>
<protein>
    <submittedName>
        <fullName evidence="6">UDP-3-O-(3-hydroxymyristoyl)glucosamine N-acyltransferase</fullName>
        <ecNumber evidence="6">2.3.1.191</ecNumber>
    </submittedName>
</protein>
<keyword evidence="1" id="KW-0444">Lipid biosynthesis</keyword>
<dbReference type="PANTHER" id="PTHR43378:SF2">
    <property type="entry name" value="UDP-3-O-ACYLGLUCOSAMINE N-ACYLTRANSFERASE 1, MITOCHONDRIAL-RELATED"/>
    <property type="match status" value="1"/>
</dbReference>
<dbReference type="EC" id="2.3.1.191" evidence="6"/>
<evidence type="ECO:0000256" key="3">
    <source>
        <dbReference type="ARBA" id="ARBA00022679"/>
    </source>
</evidence>
<dbReference type="GO" id="GO:0016020">
    <property type="term" value="C:membrane"/>
    <property type="evidence" value="ECO:0007669"/>
    <property type="project" value="GOC"/>
</dbReference>
<keyword evidence="5 6" id="KW-0012">Acyltransferase</keyword>
<evidence type="ECO:0000256" key="1">
    <source>
        <dbReference type="ARBA" id="ARBA00022516"/>
    </source>
</evidence>
<keyword evidence="4" id="KW-0443">Lipid metabolism</keyword>
<gene>
    <name evidence="6" type="primary">lpxD</name>
    <name evidence="6" type="ORF">E5163_15225</name>
</gene>